<keyword evidence="6" id="KW-0255">Endonuclease</keyword>
<dbReference type="InterPro" id="IPR051212">
    <property type="entry name" value="Type-I_RE_S_subunit"/>
</dbReference>
<keyword evidence="3" id="KW-0238">DNA-binding</keyword>
<evidence type="ECO:0000313" key="7">
    <source>
        <dbReference type="Proteomes" id="UP001156682"/>
    </source>
</evidence>
<dbReference type="GO" id="GO:0004519">
    <property type="term" value="F:endonuclease activity"/>
    <property type="evidence" value="ECO:0007669"/>
    <property type="project" value="UniProtKB-KW"/>
</dbReference>
<comment type="caution">
    <text evidence="6">The sequence shown here is derived from an EMBL/GenBank/DDBJ whole genome shotgun (WGS) entry which is preliminary data.</text>
</comment>
<evidence type="ECO:0000256" key="4">
    <source>
        <dbReference type="SAM" id="Coils"/>
    </source>
</evidence>
<comment type="similarity">
    <text evidence="1">Belongs to the type-I restriction system S methylase family.</text>
</comment>
<keyword evidence="4" id="KW-0175">Coiled coil</keyword>
<keyword evidence="6" id="KW-0540">Nuclease</keyword>
<dbReference type="InterPro" id="IPR044946">
    <property type="entry name" value="Restrct_endonuc_typeI_TRD_sf"/>
</dbReference>
<protein>
    <submittedName>
        <fullName evidence="6">Type I restriction endonuclease EcoAI subunit S</fullName>
    </submittedName>
</protein>
<reference evidence="7" key="1">
    <citation type="journal article" date="2019" name="Int. J. Syst. Evol. Microbiol.">
        <title>The Global Catalogue of Microorganisms (GCM) 10K type strain sequencing project: providing services to taxonomists for standard genome sequencing and annotation.</title>
        <authorList>
            <consortium name="The Broad Institute Genomics Platform"/>
            <consortium name="The Broad Institute Genome Sequencing Center for Infectious Disease"/>
            <person name="Wu L."/>
            <person name="Ma J."/>
        </authorList>
    </citation>
    <scope>NUCLEOTIDE SEQUENCE [LARGE SCALE GENOMIC DNA]</scope>
    <source>
        <strain evidence="7">NBRC 100033</strain>
    </source>
</reference>
<dbReference type="InterPro" id="IPR000055">
    <property type="entry name" value="Restrct_endonuc_typeI_TRD"/>
</dbReference>
<dbReference type="Pfam" id="PF01420">
    <property type="entry name" value="Methylase_S"/>
    <property type="match status" value="2"/>
</dbReference>
<dbReference type="RefSeq" id="WP_036240542.1">
    <property type="nucleotide sequence ID" value="NZ_BSOR01000015.1"/>
</dbReference>
<feature type="domain" description="Type I restriction modification DNA specificity" evidence="5">
    <location>
        <begin position="103"/>
        <end position="278"/>
    </location>
</feature>
<organism evidence="6 7">
    <name type="scientific">Marinospirillum insulare</name>
    <dbReference type="NCBI Taxonomy" id="217169"/>
    <lineage>
        <taxon>Bacteria</taxon>
        <taxon>Pseudomonadati</taxon>
        <taxon>Pseudomonadota</taxon>
        <taxon>Gammaproteobacteria</taxon>
        <taxon>Oceanospirillales</taxon>
        <taxon>Oceanospirillaceae</taxon>
        <taxon>Marinospirillum</taxon>
    </lineage>
</organism>
<dbReference type="Gene3D" id="3.90.220.20">
    <property type="entry name" value="DNA methylase specificity domains"/>
    <property type="match status" value="2"/>
</dbReference>
<keyword evidence="6" id="KW-0378">Hydrolase</keyword>
<feature type="coiled-coil region" evidence="4">
    <location>
        <begin position="253"/>
        <end position="280"/>
    </location>
</feature>
<dbReference type="PANTHER" id="PTHR43140:SF1">
    <property type="entry name" value="TYPE I RESTRICTION ENZYME ECOKI SPECIFICITY SUBUNIT"/>
    <property type="match status" value="1"/>
</dbReference>
<evidence type="ECO:0000259" key="5">
    <source>
        <dbReference type="Pfam" id="PF01420"/>
    </source>
</evidence>
<sequence>MAAIENLITENMDVWTSAIKQRATQGRGSSKKQELYGIQKLRELILELAVRGLLVPQDPNDEPASVLLEKIAAEREQLVKEKKIRKPKKIPSISIDEKYGFLPHGWEYVRLNDIGDWGAGATPKRSNSEFYGGNIPWFKSGELVADYISNSEETITEDALKKTSLRYNKAGDVLLAMYGATIGKAAILSVPATTNQAVCACTTFTGFSNVFLLTLLKAYKPRFIGMGAGGAQPNISREKIIATVIALPPANEQKRIVAKVDELMALCDQLEEQQENSLAAHQQLVEVLLTALTQAADAEAFQQAWTRLAANFETLFTTENSIDQLKQTLLQLAVMGKLVPQDPNDEPVCLLLDKITIKKEAFIKERKIRKTKPMPKISNKDIPFQAPHGWVWARLGDLGIGATGKTPSTKTAENFDGEIPFIGPGQITPSGKLLESDKTLTKEGLKHSSEAVYGDILMVCIGGSVGKSVIADRRVAFNQQINSIHPFEVMSEFLFLTVNTKTFYQLVVEKSSGSATPIINRSKWEELPVPIAPLNEQKRIVAKVDQLFAICDQLKAKIRTAQTTQLQLADALTSQAVQ</sequence>
<evidence type="ECO:0000256" key="2">
    <source>
        <dbReference type="ARBA" id="ARBA00022747"/>
    </source>
</evidence>
<name>A0ABQ5ZT26_9GAMM</name>
<gene>
    <name evidence="6" type="primary">hsdS</name>
    <name evidence="6" type="ORF">GCM10007878_07300</name>
</gene>
<evidence type="ECO:0000256" key="3">
    <source>
        <dbReference type="ARBA" id="ARBA00023125"/>
    </source>
</evidence>
<keyword evidence="7" id="KW-1185">Reference proteome</keyword>
<dbReference type="CDD" id="cd17515">
    <property type="entry name" value="RMtype1_S_MjaORF132P_Sau1132ORF3780P-TRD1-CR1_like"/>
    <property type="match status" value="1"/>
</dbReference>
<keyword evidence="2" id="KW-0680">Restriction system</keyword>
<dbReference type="EMBL" id="BSOR01000015">
    <property type="protein sequence ID" value="GLR63295.1"/>
    <property type="molecule type" value="Genomic_DNA"/>
</dbReference>
<dbReference type="CDD" id="cd17293">
    <property type="entry name" value="RMtype1_S_Ppo21ORF8840P_TRD1-CR1_like"/>
    <property type="match status" value="1"/>
</dbReference>
<evidence type="ECO:0000256" key="1">
    <source>
        <dbReference type="ARBA" id="ARBA00010923"/>
    </source>
</evidence>
<dbReference type="PANTHER" id="PTHR43140">
    <property type="entry name" value="TYPE-1 RESTRICTION ENZYME ECOKI SPECIFICITY PROTEIN"/>
    <property type="match status" value="1"/>
</dbReference>
<feature type="domain" description="Type I restriction modification DNA specificity" evidence="5">
    <location>
        <begin position="387"/>
        <end position="559"/>
    </location>
</feature>
<dbReference type="Proteomes" id="UP001156682">
    <property type="component" value="Unassembled WGS sequence"/>
</dbReference>
<evidence type="ECO:0000313" key="6">
    <source>
        <dbReference type="EMBL" id="GLR63295.1"/>
    </source>
</evidence>
<dbReference type="SUPFAM" id="SSF116734">
    <property type="entry name" value="DNA methylase specificity domain"/>
    <property type="match status" value="2"/>
</dbReference>
<proteinExistence type="inferred from homology"/>
<accession>A0ABQ5ZT26</accession>